<evidence type="ECO:0000259" key="1">
    <source>
        <dbReference type="Pfam" id="PF00293"/>
    </source>
</evidence>
<reference evidence="2" key="1">
    <citation type="submission" date="2020-04" db="EMBL/GenBank/DDBJ databases">
        <authorList>
            <person name="Zhang T."/>
        </authorList>
    </citation>
    <scope>NUCLEOTIDE SEQUENCE</scope>
    <source>
        <strain evidence="2">HKST-UBA13</strain>
    </source>
</reference>
<protein>
    <submittedName>
        <fullName evidence="2">NUDIX domain-containing protein</fullName>
    </submittedName>
</protein>
<dbReference type="InterPro" id="IPR036390">
    <property type="entry name" value="WH_DNA-bd_sf"/>
</dbReference>
<evidence type="ECO:0000313" key="2">
    <source>
        <dbReference type="EMBL" id="MCA9381466.1"/>
    </source>
</evidence>
<accession>A0A955L2E2</accession>
<dbReference type="Pfam" id="PF00293">
    <property type="entry name" value="NUDIX"/>
    <property type="match status" value="1"/>
</dbReference>
<dbReference type="Gene3D" id="3.90.79.10">
    <property type="entry name" value="Nucleoside Triphosphate Pyrophosphohydrolase"/>
    <property type="match status" value="1"/>
</dbReference>
<comment type="caution">
    <text evidence="2">The sequence shown here is derived from an EMBL/GenBank/DDBJ whole genome shotgun (WGS) entry which is preliminary data.</text>
</comment>
<feature type="domain" description="Nudix hydrolase" evidence="1">
    <location>
        <begin position="88"/>
        <end position="171"/>
    </location>
</feature>
<dbReference type="SUPFAM" id="SSF46785">
    <property type="entry name" value="Winged helix' DNA-binding domain"/>
    <property type="match status" value="1"/>
</dbReference>
<dbReference type="SUPFAM" id="SSF55811">
    <property type="entry name" value="Nudix"/>
    <property type="match status" value="1"/>
</dbReference>
<evidence type="ECO:0000313" key="3">
    <source>
        <dbReference type="Proteomes" id="UP000775877"/>
    </source>
</evidence>
<dbReference type="Gene3D" id="1.10.10.10">
    <property type="entry name" value="Winged helix-like DNA-binding domain superfamily/Winged helix DNA-binding domain"/>
    <property type="match status" value="1"/>
</dbReference>
<proteinExistence type="predicted"/>
<dbReference type="InterPro" id="IPR015797">
    <property type="entry name" value="NUDIX_hydrolase-like_dom_sf"/>
</dbReference>
<organism evidence="2 3">
    <name type="scientific">Candidatus Dojkabacteria bacterium</name>
    <dbReference type="NCBI Taxonomy" id="2099670"/>
    <lineage>
        <taxon>Bacteria</taxon>
        <taxon>Candidatus Dojkabacteria</taxon>
    </lineage>
</organism>
<dbReference type="EMBL" id="JAGQLJ010000108">
    <property type="protein sequence ID" value="MCA9381466.1"/>
    <property type="molecule type" value="Genomic_DNA"/>
</dbReference>
<dbReference type="AlphaFoldDB" id="A0A955L2E2"/>
<gene>
    <name evidence="2" type="ORF">KC678_04330</name>
</gene>
<dbReference type="InterPro" id="IPR036388">
    <property type="entry name" value="WH-like_DNA-bd_sf"/>
</dbReference>
<reference evidence="2" key="2">
    <citation type="journal article" date="2021" name="Microbiome">
        <title>Successional dynamics and alternative stable states in a saline activated sludge microbial community over 9 years.</title>
        <authorList>
            <person name="Wang Y."/>
            <person name="Ye J."/>
            <person name="Ju F."/>
            <person name="Liu L."/>
            <person name="Boyd J.A."/>
            <person name="Deng Y."/>
            <person name="Parks D.H."/>
            <person name="Jiang X."/>
            <person name="Yin X."/>
            <person name="Woodcroft B.J."/>
            <person name="Tyson G.W."/>
            <person name="Hugenholtz P."/>
            <person name="Polz M.F."/>
            <person name="Zhang T."/>
        </authorList>
    </citation>
    <scope>NUCLEOTIDE SEQUENCE</scope>
    <source>
        <strain evidence="2">HKST-UBA13</strain>
    </source>
</reference>
<name>A0A955L2E2_9BACT</name>
<dbReference type="InterPro" id="IPR000086">
    <property type="entry name" value="NUDIX_hydrolase_dom"/>
</dbReference>
<sequence length="183" mass="21691">MENHFIQMQILKILLFNPKSKFTDLKFDENIENNQLTFHINQLIKDNHLVKNTDKTYSLTLTGKEYANRMDTDKVQSQKQGKIGAITCCIRENKKGDYDFLLYTRKKQPFYDHQGFASGKVPYGQSVVESALRELKEEANLDADAGEVFMIEHHRVYHHETKELLEDKFFYFVRIVNPRRRRI</sequence>
<dbReference type="Proteomes" id="UP000775877">
    <property type="component" value="Unassembled WGS sequence"/>
</dbReference>